<accession>A0A919CHQ7</accession>
<protein>
    <submittedName>
        <fullName evidence="1">Uncharacterized protein</fullName>
    </submittedName>
</protein>
<evidence type="ECO:0000313" key="1">
    <source>
        <dbReference type="EMBL" id="GHD26697.1"/>
    </source>
</evidence>
<organism evidence="1 2">
    <name type="scientific">Nocardiopsis kunsanensis</name>
    <dbReference type="NCBI Taxonomy" id="141693"/>
    <lineage>
        <taxon>Bacteria</taxon>
        <taxon>Bacillati</taxon>
        <taxon>Actinomycetota</taxon>
        <taxon>Actinomycetes</taxon>
        <taxon>Streptosporangiales</taxon>
        <taxon>Nocardiopsidaceae</taxon>
        <taxon>Nocardiopsis</taxon>
    </lineage>
</organism>
<gene>
    <name evidence="1" type="ORF">GCM10007147_24960</name>
</gene>
<reference evidence="1 2" key="1">
    <citation type="journal article" date="2014" name="Int. J. Syst. Evol. Microbiol.">
        <title>Complete genome sequence of Corynebacterium casei LMG S-19264T (=DSM 44701T), isolated from a smear-ripened cheese.</title>
        <authorList>
            <consortium name="US DOE Joint Genome Institute (JGI-PGF)"/>
            <person name="Walter F."/>
            <person name="Albersmeier A."/>
            <person name="Kalinowski J."/>
            <person name="Ruckert C."/>
        </authorList>
    </citation>
    <scope>NUCLEOTIDE SEQUENCE [LARGE SCALE GENOMIC DNA]</scope>
    <source>
        <strain evidence="1 2">KCTC 19473</strain>
    </source>
</reference>
<sequence length="95" mass="10895">MYELDGPSPTEVVISWLPHDARFRESAVWHAMADPTGRRLYAYVHNLVNQSNDDGRPLSAFDLRTMGAVREDLDRRSLASVDWRRVRDELAGPSR</sequence>
<keyword evidence="2" id="KW-1185">Reference proteome</keyword>
<dbReference type="AlphaFoldDB" id="A0A919CHQ7"/>
<dbReference type="RefSeq" id="WP_017576611.1">
    <property type="nucleotide sequence ID" value="NZ_BMXL01000011.1"/>
</dbReference>
<comment type="caution">
    <text evidence="1">The sequence shown here is derived from an EMBL/GenBank/DDBJ whole genome shotgun (WGS) entry which is preliminary data.</text>
</comment>
<evidence type="ECO:0000313" key="2">
    <source>
        <dbReference type="Proteomes" id="UP000654947"/>
    </source>
</evidence>
<proteinExistence type="predicted"/>
<dbReference type="Proteomes" id="UP000654947">
    <property type="component" value="Unassembled WGS sequence"/>
</dbReference>
<name>A0A919CHQ7_9ACTN</name>
<dbReference type="EMBL" id="BMXL01000011">
    <property type="protein sequence ID" value="GHD26697.1"/>
    <property type="molecule type" value="Genomic_DNA"/>
</dbReference>